<accession>A0A6C0HK89</accession>
<name>A0A6C0HK89_9ZZZZ</name>
<dbReference type="EMBL" id="MN739976">
    <property type="protein sequence ID" value="QHT80909.1"/>
    <property type="molecule type" value="Genomic_DNA"/>
</dbReference>
<organism evidence="1">
    <name type="scientific">viral metagenome</name>
    <dbReference type="NCBI Taxonomy" id="1070528"/>
    <lineage>
        <taxon>unclassified sequences</taxon>
        <taxon>metagenomes</taxon>
        <taxon>organismal metagenomes</taxon>
    </lineage>
</organism>
<protein>
    <recommendedName>
        <fullName evidence="2">Glycosyltransferase</fullName>
    </recommendedName>
</protein>
<evidence type="ECO:0000313" key="1">
    <source>
        <dbReference type="EMBL" id="QHT80909.1"/>
    </source>
</evidence>
<sequence>MPTRNVVVSGYFKIPSKQTHEWYLPHLVRFFRGITANTVFFTTPDVIADIQKYTPTDHVKIVYMPFDECHALGSEYGRNFWERQYSRDTEKYHFPELGVIWYEKREFVRKAMDIVPDADVYIWCDAGCVREDMAEKCFKFFGHRELIHTNDGRIHLQQVHPSIDFKFYVYPNCFLACAIICGNKEAWNSYRAVYDDTLKNYDKREISGISDQYVTQSCVYTTPELFALHPEETYGDQWFKFINLL</sequence>
<evidence type="ECO:0008006" key="2">
    <source>
        <dbReference type="Google" id="ProtNLM"/>
    </source>
</evidence>
<proteinExistence type="predicted"/>
<reference evidence="1" key="1">
    <citation type="journal article" date="2020" name="Nature">
        <title>Giant virus diversity and host interactions through global metagenomics.</title>
        <authorList>
            <person name="Schulz F."/>
            <person name="Roux S."/>
            <person name="Paez-Espino D."/>
            <person name="Jungbluth S."/>
            <person name="Walsh D.A."/>
            <person name="Denef V.J."/>
            <person name="McMahon K.D."/>
            <person name="Konstantinidis K.T."/>
            <person name="Eloe-Fadrosh E.A."/>
            <person name="Kyrpides N.C."/>
            <person name="Woyke T."/>
        </authorList>
    </citation>
    <scope>NUCLEOTIDE SEQUENCE</scope>
    <source>
        <strain evidence="1">GVMAG-M-3300023184-135</strain>
    </source>
</reference>
<dbReference type="AlphaFoldDB" id="A0A6C0HK89"/>